<dbReference type="EC" id="4.2.1.17" evidence="4"/>
<dbReference type="InterPro" id="IPR014748">
    <property type="entry name" value="Enoyl-CoA_hydra_C"/>
</dbReference>
<evidence type="ECO:0000256" key="4">
    <source>
        <dbReference type="ARBA" id="ARBA00012076"/>
    </source>
</evidence>
<proteinExistence type="inferred from homology"/>
<evidence type="ECO:0000259" key="11">
    <source>
        <dbReference type="Pfam" id="PF00725"/>
    </source>
</evidence>
<dbReference type="PANTHER" id="PTHR48075">
    <property type="entry name" value="3-HYDROXYACYL-COA DEHYDROGENASE FAMILY PROTEIN"/>
    <property type="match status" value="1"/>
</dbReference>
<keyword evidence="7" id="KW-0520">NAD</keyword>
<dbReference type="InterPro" id="IPR008927">
    <property type="entry name" value="6-PGluconate_DH-like_C_sf"/>
</dbReference>
<dbReference type="GeneID" id="26660411"/>
<evidence type="ECO:0000256" key="1">
    <source>
        <dbReference type="ARBA" id="ARBA00005005"/>
    </source>
</evidence>
<feature type="domain" description="3-hydroxyacyl-CoA dehydrogenase C-terminal" evidence="11">
    <location>
        <begin position="190"/>
        <end position="279"/>
    </location>
</feature>
<dbReference type="InterPro" id="IPR018376">
    <property type="entry name" value="Enoyl-CoA_hyd/isom_CS"/>
</dbReference>
<geneLocation type="plasmid" evidence="14">
    <name>pSTJ001</name>
</geneLocation>
<evidence type="ECO:0000256" key="8">
    <source>
        <dbReference type="ARBA" id="ARBA00023098"/>
    </source>
</evidence>
<keyword evidence="6 13" id="KW-0560">Oxidoreductase</keyword>
<evidence type="ECO:0000259" key="12">
    <source>
        <dbReference type="Pfam" id="PF02737"/>
    </source>
</evidence>
<sequence>MVESDIENVTVLGAGSMGHGIAELAAIAGYDVVVRDIEEELVADGLEEVEWSLGKLEEKGKLDDSADAVRARMTGETDLAAAVADADLVVEAIPENLDLKRDTFAEVDDHAPDHAILASNTSGLSITAIGAATDRPEQVVGTHFFNPPVKMDLVEVVHGEQTSEATLTAAHEFVADLGKRAIDVKRDVHGFIVNNVMLPFIEEGAWMLADGDATVRQADAAMVYQRGYPMGPFELADYTGIDIAYHFREDTDLDSPPTIAEKVEADDLGKKTGRGFYDWEGDGPDYEPGDGEGFDTLRVEARMVNEAARLVGNDVATPDDVDLGSRLGARFPEGVCRLGDQLGLDAVLDKLRTLHEQTGAERFAPADYLVELVEDGKTGVDAGEGFHDYRGDGPYQYVNKSLDDRGVLEIEFDRPERLNAFSETMFGEVEQALDNADPDDVSCVVFSGAGEDAFSSGADITGFMTSEPTELMDVDETIQAIDEFERPTLARIDGFCLGAGFEIALACDLRLATEDSSLGAPEINLGLIPGGGGTQRLTRIVGEGRAKELVFRGEQISAERAADWGLLNRAVPAEEFDDVVAEFVADLANGPKTALKVAKRVIDDGQDASLDTGLDVESQGFGLLTTTDDMVEGVTAFRDDREPEFER</sequence>
<protein>
    <recommendedName>
        <fullName evidence="4">enoyl-CoA hydratase</fullName>
        <ecNumber evidence="4">4.2.1.17</ecNumber>
    </recommendedName>
</protein>
<evidence type="ECO:0000256" key="5">
    <source>
        <dbReference type="ARBA" id="ARBA00022832"/>
    </source>
</evidence>
<feature type="domain" description="3-hydroxyacyl-CoA dehydrogenase C-terminal" evidence="11">
    <location>
        <begin position="293"/>
        <end position="389"/>
    </location>
</feature>
<dbReference type="InterPro" id="IPR036291">
    <property type="entry name" value="NAD(P)-bd_dom_sf"/>
</dbReference>
<dbReference type="PANTHER" id="PTHR48075:SF5">
    <property type="entry name" value="3-HYDROXYBUTYRYL-COA DEHYDROGENASE"/>
    <property type="match status" value="1"/>
</dbReference>
<dbReference type="Pfam" id="PF00378">
    <property type="entry name" value="ECH_1"/>
    <property type="match status" value="1"/>
</dbReference>
<dbReference type="FunFam" id="3.40.50.720:FF:000009">
    <property type="entry name" value="Fatty oxidation complex, alpha subunit"/>
    <property type="match status" value="1"/>
</dbReference>
<dbReference type="GO" id="GO:0006635">
    <property type="term" value="P:fatty acid beta-oxidation"/>
    <property type="evidence" value="ECO:0007669"/>
    <property type="project" value="UniProtKB-UniPathway"/>
</dbReference>
<dbReference type="InterPro" id="IPR001753">
    <property type="entry name" value="Enoyl-CoA_hydra/iso"/>
</dbReference>
<dbReference type="InterPro" id="IPR013328">
    <property type="entry name" value="6PGD_dom2"/>
</dbReference>
<dbReference type="SUPFAM" id="SSF52096">
    <property type="entry name" value="ClpP/crotonase"/>
    <property type="match status" value="1"/>
</dbReference>
<evidence type="ECO:0000256" key="2">
    <source>
        <dbReference type="ARBA" id="ARBA00005254"/>
    </source>
</evidence>
<dbReference type="Gene3D" id="3.90.226.10">
    <property type="entry name" value="2-enoyl-CoA Hydratase, Chain A, domain 1"/>
    <property type="match status" value="1"/>
</dbReference>
<dbReference type="Pfam" id="PF00725">
    <property type="entry name" value="3HCDH"/>
    <property type="match status" value="2"/>
</dbReference>
<keyword evidence="9 13" id="KW-0456">Lyase</keyword>
<dbReference type="InterPro" id="IPR006108">
    <property type="entry name" value="3HC_DH_C"/>
</dbReference>
<dbReference type="EMBL" id="LN831303">
    <property type="protein sequence ID" value="CQH63387.1"/>
    <property type="molecule type" value="Genomic_DNA"/>
</dbReference>
<dbReference type="InterPro" id="IPR006176">
    <property type="entry name" value="3-OHacyl-CoA_DH_NAD-bd"/>
</dbReference>
<evidence type="ECO:0000313" key="14">
    <source>
        <dbReference type="Proteomes" id="UP000066737"/>
    </source>
</evidence>
<dbReference type="InterPro" id="IPR029045">
    <property type="entry name" value="ClpP/crotonase-like_dom_sf"/>
</dbReference>
<dbReference type="OrthoDB" id="39812at2157"/>
<evidence type="ECO:0000256" key="6">
    <source>
        <dbReference type="ARBA" id="ARBA00023002"/>
    </source>
</evidence>
<dbReference type="GO" id="GO:0004300">
    <property type="term" value="F:enoyl-CoA hydratase activity"/>
    <property type="evidence" value="ECO:0007669"/>
    <property type="project" value="UniProtKB-EC"/>
</dbReference>
<dbReference type="Gene3D" id="1.10.1040.10">
    <property type="entry name" value="N-(1-d-carboxylethyl)-l-norvaline Dehydrogenase, domain 2"/>
    <property type="match status" value="2"/>
</dbReference>
<evidence type="ECO:0000313" key="13">
    <source>
        <dbReference type="EMBL" id="CQH63387.1"/>
    </source>
</evidence>
<comment type="similarity">
    <text evidence="3">In the N-terminal section; belongs to the enoyl-CoA hydratase/isomerase family.</text>
</comment>
<accession>A0A0U5HAP9</accession>
<evidence type="ECO:0000256" key="9">
    <source>
        <dbReference type="ARBA" id="ARBA00023239"/>
    </source>
</evidence>
<gene>
    <name evidence="13" type="primary">hbd3</name>
    <name evidence="13" type="ORF">HHUB_4062</name>
</gene>
<dbReference type="KEGG" id="hhb:Hhub_4062"/>
<dbReference type="GO" id="GO:0070403">
    <property type="term" value="F:NAD+ binding"/>
    <property type="evidence" value="ECO:0007669"/>
    <property type="project" value="InterPro"/>
</dbReference>
<dbReference type="UniPathway" id="UPA00659"/>
<dbReference type="Pfam" id="PF02737">
    <property type="entry name" value="3HCDH_N"/>
    <property type="match status" value="1"/>
</dbReference>
<comment type="pathway">
    <text evidence="1">Lipid metabolism; fatty acid beta-oxidation.</text>
</comment>
<dbReference type="Gene3D" id="3.40.50.720">
    <property type="entry name" value="NAD(P)-binding Rossmann-like Domain"/>
    <property type="match status" value="1"/>
</dbReference>
<evidence type="ECO:0000256" key="3">
    <source>
        <dbReference type="ARBA" id="ARBA00008750"/>
    </source>
</evidence>
<organism evidence="13 14">
    <name type="scientific">Halobacterium hubeiense</name>
    <dbReference type="NCBI Taxonomy" id="1407499"/>
    <lineage>
        <taxon>Archaea</taxon>
        <taxon>Methanobacteriati</taxon>
        <taxon>Methanobacteriota</taxon>
        <taxon>Stenosarchaea group</taxon>
        <taxon>Halobacteria</taxon>
        <taxon>Halobacteriales</taxon>
        <taxon>Halobacteriaceae</taxon>
        <taxon>Halobacterium</taxon>
    </lineage>
</organism>
<evidence type="ECO:0000256" key="10">
    <source>
        <dbReference type="RuleBase" id="RU003707"/>
    </source>
</evidence>
<reference evidence="14" key="1">
    <citation type="journal article" date="2016" name="Environ. Microbiol.">
        <title>The complete genome of a viable archaeum isolated from 123-million-year-old rock salt.</title>
        <authorList>
            <person name="Jaakkola S.T."/>
            <person name="Pfeiffer F."/>
            <person name="Ravantti J.J."/>
            <person name="Guo Q."/>
            <person name="Liu Y."/>
            <person name="Chen X."/>
            <person name="Ma H."/>
            <person name="Yang C."/>
            <person name="Oksanen H.M."/>
            <person name="Bamford D.H."/>
        </authorList>
    </citation>
    <scope>NUCLEOTIDE SEQUENCE</scope>
    <source>
        <strain evidence="14">JI20-1</strain>
        <plasmid evidence="14">Plasmid pSTJ001</plasmid>
    </source>
</reference>
<name>A0A0U5HAP9_9EURY</name>
<dbReference type="FunFam" id="1.10.12.10:FF:000001">
    <property type="entry name" value="Probable enoyl-CoA hydratase, mitochondrial"/>
    <property type="match status" value="1"/>
</dbReference>
<dbReference type="GO" id="GO:0016616">
    <property type="term" value="F:oxidoreductase activity, acting on the CH-OH group of donors, NAD or NADP as acceptor"/>
    <property type="evidence" value="ECO:0007669"/>
    <property type="project" value="InterPro"/>
</dbReference>
<evidence type="ECO:0000256" key="7">
    <source>
        <dbReference type="ARBA" id="ARBA00023027"/>
    </source>
</evidence>
<keyword evidence="14" id="KW-1185">Reference proteome</keyword>
<dbReference type="Proteomes" id="UP000066737">
    <property type="component" value="Plasmid pSTJ001"/>
</dbReference>
<dbReference type="SUPFAM" id="SSF51735">
    <property type="entry name" value="NAD(P)-binding Rossmann-fold domains"/>
    <property type="match status" value="1"/>
</dbReference>
<dbReference type="AlphaFoldDB" id="A0A0U5HAP9"/>
<comment type="similarity">
    <text evidence="2 10">Belongs to the enoyl-CoA hydratase/isomerase family.</text>
</comment>
<dbReference type="PROSITE" id="PS00166">
    <property type="entry name" value="ENOYL_COA_HYDRATASE"/>
    <property type="match status" value="1"/>
</dbReference>
<dbReference type="RefSeq" id="WP_059058424.1">
    <property type="nucleotide sequence ID" value="NZ_CEML01000004.1"/>
</dbReference>
<dbReference type="CDD" id="cd06558">
    <property type="entry name" value="crotonase-like"/>
    <property type="match status" value="1"/>
</dbReference>
<feature type="domain" description="3-hydroxyacyl-CoA dehydrogenase NAD binding" evidence="12">
    <location>
        <begin position="8"/>
        <end position="186"/>
    </location>
</feature>
<dbReference type="SUPFAM" id="SSF48179">
    <property type="entry name" value="6-phosphogluconate dehydrogenase C-terminal domain-like"/>
    <property type="match status" value="2"/>
</dbReference>
<keyword evidence="5" id="KW-0276">Fatty acid metabolism</keyword>
<dbReference type="Gene3D" id="1.10.12.10">
    <property type="entry name" value="Lyase 2-enoyl-coa Hydratase, Chain A, domain 2"/>
    <property type="match status" value="1"/>
</dbReference>
<keyword evidence="8" id="KW-0443">Lipid metabolism</keyword>